<proteinExistence type="predicted"/>
<dbReference type="InParanoid" id="A0A507AYJ8"/>
<evidence type="ECO:0000313" key="2">
    <source>
        <dbReference type="EMBL" id="TPX15062.1"/>
    </source>
</evidence>
<keyword evidence="3" id="KW-1185">Reference proteome</keyword>
<sequence length="183" mass="19635">MNTSYTNDGDASADASLASWNSTGATYGSVSDDPQGDALYQDSQAATWAADRDATGSAYYYQPGDIHTDEQLDHQYGLAVPGPGENQAYCPAVDTGAGYLSPNYYSGQPYATAPSPSVAHLYGQRIADWQNDQQPQERLKTGHGTTSAREARRQHKSEAKKMLKKADAMLKGGESSGHGKKKH</sequence>
<comment type="caution">
    <text evidence="2">The sequence shown here is derived from an EMBL/GenBank/DDBJ whole genome shotgun (WGS) entry which is preliminary data.</text>
</comment>
<reference evidence="2 3" key="1">
    <citation type="submission" date="2019-06" db="EMBL/GenBank/DDBJ databases">
        <title>Draft genome sequence of the filamentous fungus Phialemoniopsis curvata isolated from diesel fuel.</title>
        <authorList>
            <person name="Varaljay V.A."/>
            <person name="Lyon W.J."/>
            <person name="Crouch A.L."/>
            <person name="Drake C.E."/>
            <person name="Hollomon J.M."/>
            <person name="Nadeau L.J."/>
            <person name="Nunn H.S."/>
            <person name="Stevenson B.S."/>
            <person name="Bojanowski C.L."/>
            <person name="Crookes-Goodson W.J."/>
        </authorList>
    </citation>
    <scope>NUCLEOTIDE SEQUENCE [LARGE SCALE GENOMIC DNA]</scope>
    <source>
        <strain evidence="2 3">D216</strain>
    </source>
</reference>
<dbReference type="EMBL" id="SKBQ01000024">
    <property type="protein sequence ID" value="TPX15062.1"/>
    <property type="molecule type" value="Genomic_DNA"/>
</dbReference>
<dbReference type="RefSeq" id="XP_030996773.1">
    <property type="nucleotide sequence ID" value="XM_031139353.1"/>
</dbReference>
<protein>
    <submittedName>
        <fullName evidence="2">Uncharacterized protein</fullName>
    </submittedName>
</protein>
<name>A0A507AYJ8_9PEZI</name>
<gene>
    <name evidence="2" type="ORF">E0L32_004892</name>
</gene>
<evidence type="ECO:0000256" key="1">
    <source>
        <dbReference type="SAM" id="MobiDB-lite"/>
    </source>
</evidence>
<feature type="region of interest" description="Disordered" evidence="1">
    <location>
        <begin position="129"/>
        <end position="183"/>
    </location>
</feature>
<organism evidence="2 3">
    <name type="scientific">Thyridium curvatum</name>
    <dbReference type="NCBI Taxonomy" id="1093900"/>
    <lineage>
        <taxon>Eukaryota</taxon>
        <taxon>Fungi</taxon>
        <taxon>Dikarya</taxon>
        <taxon>Ascomycota</taxon>
        <taxon>Pezizomycotina</taxon>
        <taxon>Sordariomycetes</taxon>
        <taxon>Sordariomycetidae</taxon>
        <taxon>Thyridiales</taxon>
        <taxon>Thyridiaceae</taxon>
        <taxon>Thyridium</taxon>
    </lineage>
</organism>
<accession>A0A507AYJ8</accession>
<feature type="compositionally biased region" description="Basic and acidic residues" evidence="1">
    <location>
        <begin position="156"/>
        <end position="168"/>
    </location>
</feature>
<evidence type="ECO:0000313" key="3">
    <source>
        <dbReference type="Proteomes" id="UP000319257"/>
    </source>
</evidence>
<dbReference type="AlphaFoldDB" id="A0A507AYJ8"/>
<dbReference type="GeneID" id="41972339"/>
<dbReference type="Proteomes" id="UP000319257">
    <property type="component" value="Unassembled WGS sequence"/>
</dbReference>